<dbReference type="PATRIC" id="fig|172044.3.peg.883"/>
<gene>
    <name evidence="1" type="ORF">NS355_05735</name>
</gene>
<accession>A0A147IWP1</accession>
<protein>
    <submittedName>
        <fullName evidence="1">Uncharacterized protein</fullName>
    </submittedName>
</protein>
<dbReference type="EMBL" id="LDTF01000020">
    <property type="protein sequence ID" value="KTT99880.1"/>
    <property type="molecule type" value="Genomic_DNA"/>
</dbReference>
<organism evidence="1 2">
    <name type="scientific">Sphingomonas yabuuchiae</name>
    <dbReference type="NCBI Taxonomy" id="172044"/>
    <lineage>
        <taxon>Bacteria</taxon>
        <taxon>Pseudomonadati</taxon>
        <taxon>Pseudomonadota</taxon>
        <taxon>Alphaproteobacteria</taxon>
        <taxon>Sphingomonadales</taxon>
        <taxon>Sphingomonadaceae</taxon>
        <taxon>Sphingomonas</taxon>
    </lineage>
</organism>
<reference evidence="1 2" key="1">
    <citation type="journal article" date="2016" name="Front. Microbiol.">
        <title>Genomic Resource of Rice Seed Associated Bacteria.</title>
        <authorList>
            <person name="Midha S."/>
            <person name="Bansal K."/>
            <person name="Sharma S."/>
            <person name="Kumar N."/>
            <person name="Patil P.P."/>
            <person name="Chaudhry V."/>
            <person name="Patil P.B."/>
        </authorList>
    </citation>
    <scope>NUCLEOTIDE SEQUENCE [LARGE SCALE GENOMIC DNA]</scope>
    <source>
        <strain evidence="1 2">NS355</strain>
    </source>
</reference>
<sequence>MSASGWIADIREASQYGLMPTYKAIDIGVALRAVDSDLIAFEWKTNGINAVFILPDDDARALRVSFDRPCIVRLSDEMAVSTEEEDTPNEGLIPNHFAYRIEGARFSRSQSEAWKEVFGPVTHFQFVTGWGCMDVLSGGSPSFLVIPWPS</sequence>
<name>A0A147IWP1_9SPHN</name>
<dbReference type="Proteomes" id="UP000073923">
    <property type="component" value="Unassembled WGS sequence"/>
</dbReference>
<dbReference type="AlphaFoldDB" id="A0A147IWP1"/>
<evidence type="ECO:0000313" key="1">
    <source>
        <dbReference type="EMBL" id="KTT99880.1"/>
    </source>
</evidence>
<proteinExistence type="predicted"/>
<evidence type="ECO:0000313" key="2">
    <source>
        <dbReference type="Proteomes" id="UP000073923"/>
    </source>
</evidence>
<comment type="caution">
    <text evidence="1">The sequence shown here is derived from an EMBL/GenBank/DDBJ whole genome shotgun (WGS) entry which is preliminary data.</text>
</comment>